<keyword evidence="6 8" id="KW-0472">Membrane</keyword>
<keyword evidence="4 8" id="KW-0812">Transmembrane</keyword>
<dbReference type="GO" id="GO:0005227">
    <property type="term" value="F:calcium-activated cation channel activity"/>
    <property type="evidence" value="ECO:0007669"/>
    <property type="project" value="InterPro"/>
</dbReference>
<feature type="transmembrane region" description="Helical" evidence="8">
    <location>
        <begin position="416"/>
        <end position="435"/>
    </location>
</feature>
<evidence type="ECO:0000256" key="1">
    <source>
        <dbReference type="ARBA" id="ARBA00004141"/>
    </source>
</evidence>
<dbReference type="InterPro" id="IPR027815">
    <property type="entry name" value="CSC1/OSCA1-like_cyt"/>
</dbReference>
<feature type="transmembrane region" description="Helical" evidence="8">
    <location>
        <begin position="360"/>
        <end position="383"/>
    </location>
</feature>
<evidence type="ECO:0000256" key="2">
    <source>
        <dbReference type="ARBA" id="ARBA00007779"/>
    </source>
</evidence>
<evidence type="ECO:0000259" key="11">
    <source>
        <dbReference type="Pfam" id="PF14703"/>
    </source>
</evidence>
<evidence type="ECO:0000256" key="8">
    <source>
        <dbReference type="SAM" id="Phobius"/>
    </source>
</evidence>
<keyword evidence="3" id="KW-0813">Transport</keyword>
<dbReference type="GO" id="GO:0005886">
    <property type="term" value="C:plasma membrane"/>
    <property type="evidence" value="ECO:0007669"/>
    <property type="project" value="TreeGrafter"/>
</dbReference>
<evidence type="ECO:0000256" key="3">
    <source>
        <dbReference type="ARBA" id="ARBA00022448"/>
    </source>
</evidence>
<accession>B8LKM0</accession>
<evidence type="ECO:0000256" key="7">
    <source>
        <dbReference type="ARBA" id="ARBA00023303"/>
    </source>
</evidence>
<feature type="transmembrane region" description="Helical" evidence="8">
    <location>
        <begin position="86"/>
        <end position="110"/>
    </location>
</feature>
<comment type="similarity">
    <text evidence="2">Belongs to the CSC1 (TC 1.A.17) family.</text>
</comment>
<evidence type="ECO:0000313" key="12">
    <source>
        <dbReference type="EMBL" id="ABR16200.1"/>
    </source>
</evidence>
<dbReference type="InterPro" id="IPR032880">
    <property type="entry name" value="CSC1/OSCA1-like_N"/>
</dbReference>
<dbReference type="AlphaFoldDB" id="B8LKM0"/>
<keyword evidence="5 8" id="KW-1133">Transmembrane helix</keyword>
<organism evidence="12">
    <name type="scientific">Picea sitchensis</name>
    <name type="common">Sitka spruce</name>
    <name type="synonym">Pinus sitchensis</name>
    <dbReference type="NCBI Taxonomy" id="3332"/>
    <lineage>
        <taxon>Eukaryota</taxon>
        <taxon>Viridiplantae</taxon>
        <taxon>Streptophyta</taxon>
        <taxon>Embryophyta</taxon>
        <taxon>Tracheophyta</taxon>
        <taxon>Spermatophyta</taxon>
        <taxon>Pinopsida</taxon>
        <taxon>Pinidae</taxon>
        <taxon>Conifers I</taxon>
        <taxon>Pinales</taxon>
        <taxon>Pinaceae</taxon>
        <taxon>Picea</taxon>
    </lineage>
</organism>
<dbReference type="Pfam" id="PF13967">
    <property type="entry name" value="RSN1_TM"/>
    <property type="match status" value="1"/>
</dbReference>
<evidence type="ECO:0000259" key="9">
    <source>
        <dbReference type="Pfam" id="PF02714"/>
    </source>
</evidence>
<dbReference type="EMBL" id="EF676287">
    <property type="protein sequence ID" value="ABR16200.1"/>
    <property type="molecule type" value="mRNA"/>
</dbReference>
<dbReference type="InterPro" id="IPR003864">
    <property type="entry name" value="CSC1/OSCA1-like_7TM"/>
</dbReference>
<evidence type="ECO:0000256" key="6">
    <source>
        <dbReference type="ARBA" id="ARBA00023136"/>
    </source>
</evidence>
<feature type="transmembrane region" description="Helical" evidence="8">
    <location>
        <begin position="147"/>
        <end position="167"/>
    </location>
</feature>
<feature type="domain" description="CSC1/OSCA1-like N-terminal transmembrane" evidence="10">
    <location>
        <begin position="5"/>
        <end position="166"/>
    </location>
</feature>
<sequence length="717" mass="81839">MIVSALLTSVGINTGLCVLLLSFYSVLRKQPDNVYVYAPRRVAEEQAKREGPFSLERLVPSPGWIVRAWRLSEDEFLSAAGFDAFVFLRIFIFSIRIFSIAGIIGVFVLLPLNYTGNQLRTVDWADIPNQSLDLFTIANVQDGSKRLWVHFCAVYLISGAACCLLYLEYKGIAEKRFSYFNSSPPQPNHFTILVRGIPKSDQHSMSETVEEFFTLYHPSTYFSHQMVYHSNRVQSLMHEAEKLYKRILHLKTKPRLQRKSHREGFLGLFGAKVDPVDLYTKKLEDVEENVKLEQSTFYQNEKELPAAFVSFRSRYGAAMASQLVQSSNPLLWVTEPAPEPSDIYWPFLSAPYIQLWISKFVVVVAVFFLTILFLVPVTFVQGLTQLTELESFLPFLKKVLKLTIVSDIITGYLPSLILQMFQYFVPPIMLLFSAMRGHISNSGKMKSACIMVLSFTIWNVFFATVLSGSVISQINTFLSDPKDIPRQLAVVVPGQATFFITYVLTSGWTGLSLEIARIFPLIGNFFIRHFSNITEDADCAPSFPYHRDIPKVLLFGLLGFTYSLLAPLIMPFLLVYFFVGYIFYRNQMLKVYSPRFESAGQFWPIVHNCTIFSLVFMQIIAIGIFGVKKVPFASGWVIPMTVITLLFNDYCRKRFLPIFNRYPAEILIKRDGEDERNPQMMASFLDSLVNAYRDPALQPVQYSLDESGNRTSLLSFS</sequence>
<feature type="transmembrane region" description="Helical" evidence="8">
    <location>
        <begin position="605"/>
        <end position="627"/>
    </location>
</feature>
<evidence type="ECO:0008006" key="13">
    <source>
        <dbReference type="Google" id="ProtNLM"/>
    </source>
</evidence>
<feature type="transmembrane region" description="Helical" evidence="8">
    <location>
        <begin position="447"/>
        <end position="471"/>
    </location>
</feature>
<protein>
    <recommendedName>
        <fullName evidence="13">CSC1/OSCA1-like 7TM region domain-containing protein</fullName>
    </recommendedName>
</protein>
<keyword evidence="7" id="KW-0407">Ion channel</keyword>
<feature type="domain" description="CSC1/OSCA1-like 7TM region" evidence="9">
    <location>
        <begin position="359"/>
        <end position="625"/>
    </location>
</feature>
<dbReference type="PANTHER" id="PTHR13018">
    <property type="entry name" value="PROBABLE MEMBRANE PROTEIN DUF221-RELATED"/>
    <property type="match status" value="1"/>
</dbReference>
<evidence type="ECO:0000256" key="4">
    <source>
        <dbReference type="ARBA" id="ARBA00022692"/>
    </source>
</evidence>
<keyword evidence="7" id="KW-0406">Ion transport</keyword>
<comment type="subcellular location">
    <subcellularLocation>
        <location evidence="1">Membrane</location>
        <topology evidence="1">Multi-pass membrane protein</topology>
    </subcellularLocation>
</comment>
<dbReference type="PANTHER" id="PTHR13018:SF109">
    <property type="entry name" value="CSC1-LIKE PROTEIN HYP1"/>
    <property type="match status" value="1"/>
</dbReference>
<feature type="domain" description="CSC1/OSCA1-like cytosolic" evidence="11">
    <location>
        <begin position="189"/>
        <end position="346"/>
    </location>
</feature>
<proteinExistence type="evidence at transcript level"/>
<evidence type="ECO:0000259" key="10">
    <source>
        <dbReference type="Pfam" id="PF13967"/>
    </source>
</evidence>
<dbReference type="Pfam" id="PF02714">
    <property type="entry name" value="RSN1_7TM"/>
    <property type="match status" value="1"/>
</dbReference>
<dbReference type="Pfam" id="PF14703">
    <property type="entry name" value="PHM7_cyt"/>
    <property type="match status" value="1"/>
</dbReference>
<feature type="transmembrane region" description="Helical" evidence="8">
    <location>
        <begin position="552"/>
        <end position="584"/>
    </location>
</feature>
<evidence type="ECO:0000256" key="5">
    <source>
        <dbReference type="ARBA" id="ARBA00022989"/>
    </source>
</evidence>
<feature type="transmembrane region" description="Helical" evidence="8">
    <location>
        <begin position="6"/>
        <end position="27"/>
    </location>
</feature>
<name>B8LKM0_PICSI</name>
<dbReference type="OMA" id="FSVTFIR"/>
<feature type="transmembrane region" description="Helical" evidence="8">
    <location>
        <begin position="633"/>
        <end position="651"/>
    </location>
</feature>
<dbReference type="InterPro" id="IPR045122">
    <property type="entry name" value="Csc1-like"/>
</dbReference>
<dbReference type="EMBL" id="EF676489">
    <property type="protein sequence ID" value="ABR16390.1"/>
    <property type="molecule type" value="mRNA"/>
</dbReference>
<reference evidence="12" key="1">
    <citation type="submission" date="2007-06" db="EMBL/GenBank/DDBJ databases">
        <title>Full length cDNA sequences from Sitka Spruce (Picea sitchensis).</title>
        <authorList>
            <person name="Ralph S.G."/>
            <person name="Chun H.E."/>
            <person name="Liao N."/>
            <person name="Ali J."/>
            <person name="Reid K."/>
            <person name="Kolosova N."/>
            <person name="Cooper N."/>
            <person name="Cullis C."/>
            <person name="Jancsik S."/>
            <person name="Moore R."/>
            <person name="Mayo M."/>
            <person name="Wagner S."/>
            <person name="Holt R.A."/>
            <person name="Jones S.J.M."/>
            <person name="Marra M.A."/>
            <person name="Ritland C.E."/>
            <person name="Ritland K."/>
            <person name="Bohlmann J."/>
        </authorList>
    </citation>
    <scope>NUCLEOTIDE SEQUENCE</scope>
    <source>
        <tissue evidence="12">Green portion of the leader tissue</tissue>
    </source>
</reference>